<reference evidence="9" key="1">
    <citation type="journal article" date="2014" name="Int. J. Syst. Evol. Microbiol.">
        <title>Complete genome sequence of Corynebacterium casei LMG S-19264T (=DSM 44701T), isolated from a smear-ripened cheese.</title>
        <authorList>
            <consortium name="US DOE Joint Genome Institute (JGI-PGF)"/>
            <person name="Walter F."/>
            <person name="Albersmeier A."/>
            <person name="Kalinowski J."/>
            <person name="Ruckert C."/>
        </authorList>
    </citation>
    <scope>NUCLEOTIDE SEQUENCE</scope>
    <source>
        <strain evidence="9">CGMCC 4.7299</strain>
    </source>
</reference>
<evidence type="ECO:0000256" key="3">
    <source>
        <dbReference type="ARBA" id="ARBA00012663"/>
    </source>
</evidence>
<dbReference type="RefSeq" id="WP_189082277.1">
    <property type="nucleotide sequence ID" value="NZ_BMMX01000042.1"/>
</dbReference>
<keyword evidence="4" id="KW-0378">Hydrolase</keyword>
<feature type="compositionally biased region" description="Low complexity" evidence="6">
    <location>
        <begin position="36"/>
        <end position="70"/>
    </location>
</feature>
<organism evidence="9 10">
    <name type="scientific">Mangrovihabitans endophyticus</name>
    <dbReference type="NCBI Taxonomy" id="1751298"/>
    <lineage>
        <taxon>Bacteria</taxon>
        <taxon>Bacillati</taxon>
        <taxon>Actinomycetota</taxon>
        <taxon>Actinomycetes</taxon>
        <taxon>Micromonosporales</taxon>
        <taxon>Micromonosporaceae</taxon>
        <taxon>Mangrovihabitans</taxon>
    </lineage>
</organism>
<dbReference type="InterPro" id="IPR019800">
    <property type="entry name" value="Glyco_hydro_3_AS"/>
</dbReference>
<dbReference type="InterPro" id="IPR036962">
    <property type="entry name" value="Glyco_hydro_3_N_sf"/>
</dbReference>
<comment type="catalytic activity">
    <reaction evidence="1">
        <text>Hydrolysis of terminal non-reducing N-acetyl-D-hexosamine residues in N-acetyl-beta-D-hexosaminides.</text>
        <dbReference type="EC" id="3.2.1.52"/>
    </reaction>
</comment>
<evidence type="ECO:0000256" key="7">
    <source>
        <dbReference type="SAM" id="Phobius"/>
    </source>
</evidence>
<keyword evidence="7" id="KW-1133">Transmembrane helix</keyword>
<dbReference type="SUPFAM" id="SSF51445">
    <property type="entry name" value="(Trans)glycosidases"/>
    <property type="match status" value="1"/>
</dbReference>
<feature type="domain" description="Glycoside hydrolase family 3 N-terminal" evidence="8">
    <location>
        <begin position="85"/>
        <end position="404"/>
    </location>
</feature>
<evidence type="ECO:0000259" key="8">
    <source>
        <dbReference type="Pfam" id="PF00933"/>
    </source>
</evidence>
<evidence type="ECO:0000313" key="10">
    <source>
        <dbReference type="Proteomes" id="UP000656042"/>
    </source>
</evidence>
<evidence type="ECO:0000256" key="5">
    <source>
        <dbReference type="ARBA" id="ARBA00023295"/>
    </source>
</evidence>
<dbReference type="InterPro" id="IPR001764">
    <property type="entry name" value="Glyco_hydro_3_N"/>
</dbReference>
<comment type="caution">
    <text evidence="9">The sequence shown here is derived from an EMBL/GenBank/DDBJ whole genome shotgun (WGS) entry which is preliminary data.</text>
</comment>
<proteinExistence type="inferred from homology"/>
<comment type="similarity">
    <text evidence="2">Belongs to the glycosyl hydrolase 3 family.</text>
</comment>
<protein>
    <recommendedName>
        <fullName evidence="3">beta-N-acetylhexosaminidase</fullName>
        <ecNumber evidence="3">3.2.1.52</ecNumber>
    </recommendedName>
</protein>
<dbReference type="EC" id="3.2.1.52" evidence="3"/>
<gene>
    <name evidence="9" type="ORF">GCM10012284_55550</name>
</gene>
<keyword evidence="7" id="KW-0472">Membrane</keyword>
<evidence type="ECO:0000313" key="9">
    <source>
        <dbReference type="EMBL" id="GGL13627.1"/>
    </source>
</evidence>
<dbReference type="Pfam" id="PF00933">
    <property type="entry name" value="Glyco_hydro_3"/>
    <property type="match status" value="1"/>
</dbReference>
<dbReference type="PROSITE" id="PS00775">
    <property type="entry name" value="GLYCOSYL_HYDROL_F3"/>
    <property type="match status" value="1"/>
</dbReference>
<keyword evidence="7" id="KW-0812">Transmembrane</keyword>
<evidence type="ECO:0000256" key="1">
    <source>
        <dbReference type="ARBA" id="ARBA00001231"/>
    </source>
</evidence>
<name>A0A8J3FRQ9_9ACTN</name>
<dbReference type="GO" id="GO:0009254">
    <property type="term" value="P:peptidoglycan turnover"/>
    <property type="evidence" value="ECO:0007669"/>
    <property type="project" value="TreeGrafter"/>
</dbReference>
<dbReference type="GO" id="GO:0004563">
    <property type="term" value="F:beta-N-acetylhexosaminidase activity"/>
    <property type="evidence" value="ECO:0007669"/>
    <property type="project" value="UniProtKB-EC"/>
</dbReference>
<feature type="region of interest" description="Disordered" evidence="6">
    <location>
        <begin position="36"/>
        <end position="71"/>
    </location>
</feature>
<accession>A0A8J3FRQ9</accession>
<dbReference type="PANTHER" id="PTHR30480">
    <property type="entry name" value="BETA-HEXOSAMINIDASE-RELATED"/>
    <property type="match status" value="1"/>
</dbReference>
<reference evidence="9" key="2">
    <citation type="submission" date="2020-09" db="EMBL/GenBank/DDBJ databases">
        <authorList>
            <person name="Sun Q."/>
            <person name="Zhou Y."/>
        </authorList>
    </citation>
    <scope>NUCLEOTIDE SEQUENCE</scope>
    <source>
        <strain evidence="9">CGMCC 4.7299</strain>
    </source>
</reference>
<dbReference type="AlphaFoldDB" id="A0A8J3FRQ9"/>
<dbReference type="InterPro" id="IPR017853">
    <property type="entry name" value="GH"/>
</dbReference>
<keyword evidence="10" id="KW-1185">Reference proteome</keyword>
<dbReference type="PANTHER" id="PTHR30480:SF13">
    <property type="entry name" value="BETA-HEXOSAMINIDASE"/>
    <property type="match status" value="1"/>
</dbReference>
<feature type="transmembrane region" description="Helical" evidence="7">
    <location>
        <begin position="12"/>
        <end position="32"/>
    </location>
</feature>
<dbReference type="InterPro" id="IPR050226">
    <property type="entry name" value="NagZ_Beta-hexosaminidase"/>
</dbReference>
<dbReference type="GO" id="GO:0005975">
    <property type="term" value="P:carbohydrate metabolic process"/>
    <property type="evidence" value="ECO:0007669"/>
    <property type="project" value="InterPro"/>
</dbReference>
<dbReference type="EMBL" id="BMMX01000042">
    <property type="protein sequence ID" value="GGL13627.1"/>
    <property type="molecule type" value="Genomic_DNA"/>
</dbReference>
<evidence type="ECO:0000256" key="4">
    <source>
        <dbReference type="ARBA" id="ARBA00022801"/>
    </source>
</evidence>
<keyword evidence="5" id="KW-0326">Glycosidase</keyword>
<sequence length="416" mass="42800">MTNARWRPTRRLWWPLAAIVIVLAALVLHAVLPDRSTPTASPHDSSASSAPAEAPASRSAPAPSSASGTPGDAGCVAATLSGLSLAERAGQLLMIGTPVDEPGDLRESIAAQHLGGVFLAGRSTRRAASLRADIAGLQKSADVPLLVSLDQEGGSVQTLKGKDFPLLPSAQRLGDGSAAKLRDTVGDSAGRLDGIGVTMNLAPVADTVPAALGEGNPPIGDFHRQYGSDPQEVAADIRTVVAASQDEGVLTVLKHFPGLGRVRANTDTSTRAVDSKTTADDPYLEPFRAGIEAGSAAVMVSSARYPKLDDENIAAYSRPIVTGLLRDRLGFDGLVMSDDLGAADAAATMPPGERAVRFVSAGGDLALSIRGSDAEPMATALVTEAKTSDEFATRVDEAARHVLAAKQRAGVLSCAP</sequence>
<evidence type="ECO:0000256" key="2">
    <source>
        <dbReference type="ARBA" id="ARBA00005336"/>
    </source>
</evidence>
<dbReference type="Proteomes" id="UP000656042">
    <property type="component" value="Unassembled WGS sequence"/>
</dbReference>
<evidence type="ECO:0000256" key="6">
    <source>
        <dbReference type="SAM" id="MobiDB-lite"/>
    </source>
</evidence>
<dbReference type="Gene3D" id="3.20.20.300">
    <property type="entry name" value="Glycoside hydrolase, family 3, N-terminal domain"/>
    <property type="match status" value="1"/>
</dbReference>